<name>A0AA37PQY5_9MYCO</name>
<evidence type="ECO:0000256" key="5">
    <source>
        <dbReference type="ARBA" id="ARBA00022692"/>
    </source>
</evidence>
<protein>
    <submittedName>
        <fullName evidence="11">MFS transporter</fullName>
    </submittedName>
</protein>
<dbReference type="NCBIfam" id="TIGR00711">
    <property type="entry name" value="efflux_EmrB"/>
    <property type="match status" value="1"/>
</dbReference>
<dbReference type="FunFam" id="1.20.1720.10:FF:000021">
    <property type="entry name" value="Drug resistance transporter, EmrB/QacA subfamily"/>
    <property type="match status" value="1"/>
</dbReference>
<keyword evidence="4" id="KW-1003">Cell membrane</keyword>
<evidence type="ECO:0000313" key="10">
    <source>
        <dbReference type="EMBL" id="GBG40364.1"/>
    </source>
</evidence>
<dbReference type="Proteomes" id="UP001139505">
    <property type="component" value="Unassembled WGS sequence"/>
</dbReference>
<dbReference type="InterPro" id="IPR004638">
    <property type="entry name" value="EmrB-like"/>
</dbReference>
<dbReference type="SUPFAM" id="SSF103473">
    <property type="entry name" value="MFS general substrate transporter"/>
    <property type="match status" value="2"/>
</dbReference>
<dbReference type="Proteomes" id="UP000245060">
    <property type="component" value="Unassembled WGS sequence"/>
</dbReference>
<evidence type="ECO:0000313" key="12">
    <source>
        <dbReference type="Proteomes" id="UP000245060"/>
    </source>
</evidence>
<evidence type="ECO:0000256" key="2">
    <source>
        <dbReference type="ARBA" id="ARBA00008537"/>
    </source>
</evidence>
<dbReference type="Gene3D" id="1.20.1250.20">
    <property type="entry name" value="MFS general substrate transporter like domains"/>
    <property type="match status" value="1"/>
</dbReference>
<reference evidence="12" key="2">
    <citation type="submission" date="2018-04" db="EMBL/GenBank/DDBJ databases">
        <title>Draft genome sequence of Mycobacterium montefiorense isolated from Japanese black salamander.</title>
        <authorList>
            <person name="Fukano H."/>
            <person name="Yoshida M."/>
            <person name="Shimizu A."/>
            <person name="Iwao H."/>
            <person name="Kurata O."/>
            <person name="Katayama Y."/>
            <person name="Omatsu T."/>
            <person name="Mizutani T."/>
            <person name="Wada S."/>
            <person name="Hoshino Y."/>
        </authorList>
    </citation>
    <scope>NUCLEOTIDE SEQUENCE [LARGE SCALE GENOMIC DNA]</scope>
    <source>
        <strain evidence="12">BS</strain>
    </source>
</reference>
<dbReference type="PROSITE" id="PS50850">
    <property type="entry name" value="MFS"/>
    <property type="match status" value="1"/>
</dbReference>
<feature type="transmembrane region" description="Helical" evidence="8">
    <location>
        <begin position="66"/>
        <end position="85"/>
    </location>
</feature>
<evidence type="ECO:0000256" key="4">
    <source>
        <dbReference type="ARBA" id="ARBA00022475"/>
    </source>
</evidence>
<feature type="transmembrane region" description="Helical" evidence="8">
    <location>
        <begin position="289"/>
        <end position="306"/>
    </location>
</feature>
<evidence type="ECO:0000313" key="13">
    <source>
        <dbReference type="Proteomes" id="UP001139505"/>
    </source>
</evidence>
<comment type="similarity">
    <text evidence="2">Belongs to the major facilitator superfamily. EmrB family.</text>
</comment>
<dbReference type="GO" id="GO:0005886">
    <property type="term" value="C:plasma membrane"/>
    <property type="evidence" value="ECO:0007669"/>
    <property type="project" value="UniProtKB-SubCell"/>
</dbReference>
<dbReference type="EMBL" id="BQYH01000033">
    <property type="protein sequence ID" value="GKU74341.1"/>
    <property type="molecule type" value="Genomic_DNA"/>
</dbReference>
<dbReference type="InterPro" id="IPR011701">
    <property type="entry name" value="MFS"/>
</dbReference>
<evidence type="ECO:0000256" key="7">
    <source>
        <dbReference type="ARBA" id="ARBA00023136"/>
    </source>
</evidence>
<reference evidence="10" key="1">
    <citation type="journal article" date="2018" name="Genome Announc.">
        <title>Draft Genome Sequence of Mycobacterium montefiorense Isolated from Japanese Black Salamander (Hynobius nigrescens).</title>
        <authorList>
            <person name="Fukano H."/>
            <person name="Yoshida M."/>
            <person name="Shimizu A."/>
            <person name="Iwao H."/>
            <person name="Katayama Y."/>
            <person name="Omatsu T."/>
            <person name="Mizutani T."/>
            <person name="Kurata O."/>
            <person name="Wada S."/>
            <person name="Hoshino Y."/>
        </authorList>
    </citation>
    <scope>NUCLEOTIDE SEQUENCE</scope>
    <source>
        <strain evidence="10">BS</strain>
    </source>
</reference>
<feature type="transmembrane region" description="Helical" evidence="8">
    <location>
        <begin position="91"/>
        <end position="113"/>
    </location>
</feature>
<dbReference type="PANTHER" id="PTHR42718">
    <property type="entry name" value="MAJOR FACILITATOR SUPERFAMILY MULTIDRUG TRANSPORTER MFSC"/>
    <property type="match status" value="1"/>
</dbReference>
<feature type="transmembrane region" description="Helical" evidence="8">
    <location>
        <begin position="152"/>
        <end position="174"/>
    </location>
</feature>
<comment type="caution">
    <text evidence="11">The sequence shown here is derived from an EMBL/GenBank/DDBJ whole genome shotgun (WGS) entry which is preliminary data.</text>
</comment>
<feature type="transmembrane region" description="Helical" evidence="8">
    <location>
        <begin position="318"/>
        <end position="335"/>
    </location>
</feature>
<dbReference type="PANTHER" id="PTHR42718:SF42">
    <property type="entry name" value="EXPORT PROTEIN"/>
    <property type="match status" value="1"/>
</dbReference>
<keyword evidence="3" id="KW-0813">Transport</keyword>
<keyword evidence="6 8" id="KW-1133">Transmembrane helix</keyword>
<gene>
    <name evidence="10" type="ORF">MmonteBS_47360</name>
    <name evidence="11" type="ORF">NJB18185_41120</name>
</gene>
<feature type="transmembrane region" description="Helical" evidence="8">
    <location>
        <begin position="33"/>
        <end position="54"/>
    </location>
</feature>
<evidence type="ECO:0000256" key="8">
    <source>
        <dbReference type="SAM" id="Phobius"/>
    </source>
</evidence>
<dbReference type="EMBL" id="BFCH01000032">
    <property type="protein sequence ID" value="GBG40364.1"/>
    <property type="molecule type" value="Genomic_DNA"/>
</dbReference>
<evidence type="ECO:0000259" key="9">
    <source>
        <dbReference type="PROSITE" id="PS50850"/>
    </source>
</evidence>
<evidence type="ECO:0000256" key="3">
    <source>
        <dbReference type="ARBA" id="ARBA00022448"/>
    </source>
</evidence>
<organism evidence="11 13">
    <name type="scientific">Mycobacterium montefiorense</name>
    <dbReference type="NCBI Taxonomy" id="154654"/>
    <lineage>
        <taxon>Bacteria</taxon>
        <taxon>Bacillati</taxon>
        <taxon>Actinomycetota</taxon>
        <taxon>Actinomycetes</taxon>
        <taxon>Mycobacteriales</taxon>
        <taxon>Mycobacteriaceae</taxon>
        <taxon>Mycobacterium</taxon>
        <taxon>Mycobacterium simiae complex</taxon>
    </lineage>
</organism>
<evidence type="ECO:0000256" key="6">
    <source>
        <dbReference type="ARBA" id="ARBA00022989"/>
    </source>
</evidence>
<feature type="transmembrane region" description="Helical" evidence="8">
    <location>
        <begin position="9"/>
        <end position="27"/>
    </location>
</feature>
<feature type="transmembrane region" description="Helical" evidence="8">
    <location>
        <begin position="211"/>
        <end position="232"/>
    </location>
</feature>
<accession>A0AA37PQY5</accession>
<evidence type="ECO:0000256" key="1">
    <source>
        <dbReference type="ARBA" id="ARBA00004651"/>
    </source>
</evidence>
<dbReference type="Gene3D" id="1.20.1720.10">
    <property type="entry name" value="Multidrug resistance protein D"/>
    <property type="match status" value="1"/>
</dbReference>
<keyword evidence="7 8" id="KW-0472">Membrane</keyword>
<feature type="transmembrane region" description="Helical" evidence="8">
    <location>
        <begin position="341"/>
        <end position="361"/>
    </location>
</feature>
<dbReference type="InterPro" id="IPR020846">
    <property type="entry name" value="MFS_dom"/>
</dbReference>
<feature type="domain" description="Major facilitator superfamily (MFS) profile" evidence="9">
    <location>
        <begin position="1"/>
        <end position="471"/>
    </location>
</feature>
<proteinExistence type="inferred from homology"/>
<feature type="transmembrane region" description="Helical" evidence="8">
    <location>
        <begin position="253"/>
        <end position="277"/>
    </location>
</feature>
<comment type="subcellular location">
    <subcellularLocation>
        <location evidence="1">Cell membrane</location>
        <topology evidence="1">Multi-pass membrane protein</topology>
    </subcellularLocation>
</comment>
<dbReference type="Pfam" id="PF07690">
    <property type="entry name" value="MFS_1"/>
    <property type="match status" value="1"/>
</dbReference>
<reference evidence="11" key="3">
    <citation type="journal article" date="2022" name="Microbiol. Resour. Announc.">
        <title>Draft Genome Sequences of Eight Mycobacterium montefiorense Strains Isolated from Salamanders in Captivity.</title>
        <authorList>
            <person name="Komine T."/>
            <person name="Ihara H."/>
            <person name="Fukano H."/>
            <person name="Hoshino Y."/>
            <person name="Kurata O."/>
            <person name="Wada S."/>
        </authorList>
    </citation>
    <scope>NUCLEOTIDE SEQUENCE</scope>
    <source>
        <strain evidence="11">NJB18185</strain>
    </source>
</reference>
<evidence type="ECO:0000313" key="11">
    <source>
        <dbReference type="EMBL" id="GKU74341.1"/>
    </source>
</evidence>
<sequence>MWAMMVGRFMIMADITIVVVANPTIMAKLHTDYAMVMWVTSAYLLAYVVPLLVAGRLGDRVGAKNIYLIGLSVFTAASLWCGLSRTVDMLIAARVVQGIGAALITPQTLSTITQIFPPERRGVALGVRSAVGGVAALVGPLVGGVLVDALDWRWIFFVNVPIGIVGLALGIRLIPVLPTNPERFDLVGVGLSGAGLFLIVFALQHGERVGWVPWIWAMIAAGIAVMVLLVYWESVNTRGALIPMEIFRDRDFALCNLAGVVVCFIGLALVLPVIFFAQKACGLSALRSALVLMPVSIVSALLAPVAGKIIDRSAPRRVLGFGFSVLAIALTWLSMEMSPATPIWRLVAPIIAVGVGMAFVWSPLTTTATRNLPAQVAGVGSGVFTATQQLGTALGSAGMAAFMTSRLTDVMPAHTRVNPPTGPGSPLRAAVQLPDSLREPFSAAMSQSMLLPAFVALLGLVAALFMVGAHPAAISGEPMKAGAND</sequence>
<dbReference type="CDD" id="cd17321">
    <property type="entry name" value="MFS_MMR_MDR_like"/>
    <property type="match status" value="1"/>
</dbReference>
<keyword evidence="12" id="KW-1185">Reference proteome</keyword>
<dbReference type="GO" id="GO:0022857">
    <property type="term" value="F:transmembrane transporter activity"/>
    <property type="evidence" value="ECO:0007669"/>
    <property type="project" value="InterPro"/>
</dbReference>
<reference evidence="11" key="4">
    <citation type="submission" date="2022-04" db="EMBL/GenBank/DDBJ databases">
        <authorList>
            <person name="Komine T."/>
            <person name="Fukano H."/>
            <person name="Wada S."/>
        </authorList>
    </citation>
    <scope>NUCLEOTIDE SEQUENCE</scope>
    <source>
        <strain evidence="11">NJB18185</strain>
    </source>
</reference>
<dbReference type="InterPro" id="IPR036259">
    <property type="entry name" value="MFS_trans_sf"/>
</dbReference>
<dbReference type="AlphaFoldDB" id="A0AA37PQY5"/>
<feature type="transmembrane region" description="Helical" evidence="8">
    <location>
        <begin position="449"/>
        <end position="469"/>
    </location>
</feature>
<feature type="transmembrane region" description="Helical" evidence="8">
    <location>
        <begin position="186"/>
        <end position="205"/>
    </location>
</feature>
<keyword evidence="5 8" id="KW-0812">Transmembrane</keyword>
<feature type="transmembrane region" description="Helical" evidence="8">
    <location>
        <begin position="125"/>
        <end position="146"/>
    </location>
</feature>
<dbReference type="PRINTS" id="PR01036">
    <property type="entry name" value="TCRTETB"/>
</dbReference>